<keyword evidence="2" id="KW-1185">Reference proteome</keyword>
<gene>
    <name evidence="1" type="ORF">BS50DRAFT_295368</name>
</gene>
<organism evidence="1 2">
    <name type="scientific">Corynespora cassiicola Philippines</name>
    <dbReference type="NCBI Taxonomy" id="1448308"/>
    <lineage>
        <taxon>Eukaryota</taxon>
        <taxon>Fungi</taxon>
        <taxon>Dikarya</taxon>
        <taxon>Ascomycota</taxon>
        <taxon>Pezizomycotina</taxon>
        <taxon>Dothideomycetes</taxon>
        <taxon>Pleosporomycetidae</taxon>
        <taxon>Pleosporales</taxon>
        <taxon>Corynesporascaceae</taxon>
        <taxon>Corynespora</taxon>
    </lineage>
</organism>
<dbReference type="STRING" id="1448308.A0A2T2NXB9"/>
<dbReference type="OrthoDB" id="1470350at2759"/>
<accession>A0A2T2NXB9</accession>
<evidence type="ECO:0000313" key="1">
    <source>
        <dbReference type="EMBL" id="PSN69738.1"/>
    </source>
</evidence>
<evidence type="ECO:0000313" key="2">
    <source>
        <dbReference type="Proteomes" id="UP000240883"/>
    </source>
</evidence>
<name>A0A2T2NXB9_CORCC</name>
<dbReference type="Proteomes" id="UP000240883">
    <property type="component" value="Unassembled WGS sequence"/>
</dbReference>
<sequence length="123" mass="14026">MAVLISLSLAAVIALDIYILLRRYAVSALRQYQCAPPRKHWSKDLILGMDFILEMYSNLAMMKRNHDRLGLTYQIDTLFRDPVINTIAPENLPLIHSNGKGYGIEPVRLPGMEYFCGPGFFNH</sequence>
<dbReference type="EMBL" id="KZ678132">
    <property type="protein sequence ID" value="PSN69738.1"/>
    <property type="molecule type" value="Genomic_DNA"/>
</dbReference>
<dbReference type="AlphaFoldDB" id="A0A2T2NXB9"/>
<evidence type="ECO:0008006" key="3">
    <source>
        <dbReference type="Google" id="ProtNLM"/>
    </source>
</evidence>
<protein>
    <recommendedName>
        <fullName evidence="3">Cytochrome P450</fullName>
    </recommendedName>
</protein>
<reference evidence="1 2" key="1">
    <citation type="journal article" date="2018" name="Front. Microbiol.">
        <title>Genome-Wide Analysis of Corynespora cassiicola Leaf Fall Disease Putative Effectors.</title>
        <authorList>
            <person name="Lopez D."/>
            <person name="Ribeiro S."/>
            <person name="Label P."/>
            <person name="Fumanal B."/>
            <person name="Venisse J.S."/>
            <person name="Kohler A."/>
            <person name="de Oliveira R.R."/>
            <person name="Labutti K."/>
            <person name="Lipzen A."/>
            <person name="Lail K."/>
            <person name="Bauer D."/>
            <person name="Ohm R.A."/>
            <person name="Barry K.W."/>
            <person name="Spatafora J."/>
            <person name="Grigoriev I.V."/>
            <person name="Martin F.M."/>
            <person name="Pujade-Renaud V."/>
        </authorList>
    </citation>
    <scope>NUCLEOTIDE SEQUENCE [LARGE SCALE GENOMIC DNA]</scope>
    <source>
        <strain evidence="1 2">Philippines</strain>
    </source>
</reference>
<proteinExistence type="predicted"/>